<name>L7CMY5_RHOBT</name>
<proteinExistence type="predicted"/>
<gene>
    <name evidence="2" type="ORF">RBSWK_00369</name>
</gene>
<sequence length="42" mass="4726">MPSWSIGRVMSAKPRWQSPRSQFDSSIQITENLMDAQTPGGF</sequence>
<protein>
    <submittedName>
        <fullName evidence="2">Uncharacterized protein</fullName>
    </submittedName>
</protein>
<accession>L7CMY5</accession>
<dbReference type="EMBL" id="AMWG01000008">
    <property type="protein sequence ID" value="ELP35659.1"/>
    <property type="molecule type" value="Genomic_DNA"/>
</dbReference>
<reference evidence="2 3" key="1">
    <citation type="journal article" date="2013" name="Mar. Genomics">
        <title>Expression of sulfatases in Rhodopirellula baltica and the diversity of sulfatases in the genus Rhodopirellula.</title>
        <authorList>
            <person name="Wegner C.E."/>
            <person name="Richter-Heitmann T."/>
            <person name="Klindworth A."/>
            <person name="Klockow C."/>
            <person name="Richter M."/>
            <person name="Achstetter T."/>
            <person name="Glockner F.O."/>
            <person name="Harder J."/>
        </authorList>
    </citation>
    <scope>NUCLEOTIDE SEQUENCE [LARGE SCALE GENOMIC DNA]</scope>
    <source>
        <strain evidence="2 3">SWK14</strain>
    </source>
</reference>
<dbReference type="PATRIC" id="fig|993516.3.peg.403"/>
<dbReference type="AlphaFoldDB" id="L7CMY5"/>
<evidence type="ECO:0000313" key="2">
    <source>
        <dbReference type="EMBL" id="ELP35659.1"/>
    </source>
</evidence>
<dbReference type="Proteomes" id="UP000010959">
    <property type="component" value="Unassembled WGS sequence"/>
</dbReference>
<comment type="caution">
    <text evidence="2">The sequence shown here is derived from an EMBL/GenBank/DDBJ whole genome shotgun (WGS) entry which is preliminary data.</text>
</comment>
<organism evidence="2 3">
    <name type="scientific">Rhodopirellula baltica SWK14</name>
    <dbReference type="NCBI Taxonomy" id="993516"/>
    <lineage>
        <taxon>Bacteria</taxon>
        <taxon>Pseudomonadati</taxon>
        <taxon>Planctomycetota</taxon>
        <taxon>Planctomycetia</taxon>
        <taxon>Pirellulales</taxon>
        <taxon>Pirellulaceae</taxon>
        <taxon>Rhodopirellula</taxon>
    </lineage>
</organism>
<evidence type="ECO:0000256" key="1">
    <source>
        <dbReference type="SAM" id="MobiDB-lite"/>
    </source>
</evidence>
<evidence type="ECO:0000313" key="3">
    <source>
        <dbReference type="Proteomes" id="UP000010959"/>
    </source>
</evidence>
<feature type="region of interest" description="Disordered" evidence="1">
    <location>
        <begin position="1"/>
        <end position="23"/>
    </location>
</feature>